<dbReference type="Gene3D" id="3.30.460.10">
    <property type="entry name" value="Beta Polymerase, domain 2"/>
    <property type="match status" value="1"/>
</dbReference>
<keyword evidence="14" id="KW-0915">Sodium</keyword>
<dbReference type="InterPro" id="IPR004013">
    <property type="entry name" value="PHP_dom"/>
</dbReference>
<evidence type="ECO:0000256" key="14">
    <source>
        <dbReference type="ARBA" id="ARBA00023053"/>
    </source>
</evidence>
<dbReference type="PRINTS" id="PR00869">
    <property type="entry name" value="DNAPOLX"/>
</dbReference>
<dbReference type="GO" id="GO:0008270">
    <property type="term" value="F:zinc ion binding"/>
    <property type="evidence" value="ECO:0007669"/>
    <property type="project" value="TreeGrafter"/>
</dbReference>
<evidence type="ECO:0000313" key="25">
    <source>
        <dbReference type="EMBL" id="AJF06695.1"/>
    </source>
</evidence>
<dbReference type="InterPro" id="IPR047967">
    <property type="entry name" value="PolX_PHP"/>
</dbReference>
<dbReference type="SUPFAM" id="SSF89550">
    <property type="entry name" value="PHP domain-like"/>
    <property type="match status" value="1"/>
</dbReference>
<keyword evidence="11" id="KW-0227">DNA damage</keyword>
<evidence type="ECO:0000256" key="16">
    <source>
        <dbReference type="ARBA" id="ARBA00035717"/>
    </source>
</evidence>
<dbReference type="InterPro" id="IPR003141">
    <property type="entry name" value="Pol/His_phosphatase_N"/>
</dbReference>
<dbReference type="InterPro" id="IPR022312">
    <property type="entry name" value="DNA_pol_X"/>
</dbReference>
<dbReference type="KEGG" id="gsb:GSUB_09305"/>
<dbReference type="SUPFAM" id="SSF81301">
    <property type="entry name" value="Nucleotidyltransferase"/>
    <property type="match status" value="1"/>
</dbReference>
<evidence type="ECO:0000313" key="26">
    <source>
        <dbReference type="Proteomes" id="UP000035036"/>
    </source>
</evidence>
<dbReference type="PRINTS" id="PR00870">
    <property type="entry name" value="DNAPOLXBETA"/>
</dbReference>
<dbReference type="GO" id="GO:0005829">
    <property type="term" value="C:cytosol"/>
    <property type="evidence" value="ECO:0007669"/>
    <property type="project" value="TreeGrafter"/>
</dbReference>
<dbReference type="InterPro" id="IPR002008">
    <property type="entry name" value="DNA_pol_X_beta-like"/>
</dbReference>
<keyword evidence="6" id="KW-0488">Methylation</keyword>
<evidence type="ECO:0000259" key="22">
    <source>
        <dbReference type="SMART" id="SM00278"/>
    </source>
</evidence>
<dbReference type="Gene3D" id="3.20.20.140">
    <property type="entry name" value="Metal-dependent hydrolases"/>
    <property type="match status" value="1"/>
</dbReference>
<dbReference type="Gene3D" id="3.30.210.10">
    <property type="entry name" value="DNA polymerase, thumb domain"/>
    <property type="match status" value="1"/>
</dbReference>
<dbReference type="NCBIfam" id="NF006375">
    <property type="entry name" value="PRK08609.1"/>
    <property type="match status" value="1"/>
</dbReference>
<comment type="subcellular location">
    <subcellularLocation>
        <location evidence="2">Cytoplasm</location>
    </subcellularLocation>
</comment>
<dbReference type="SMART" id="SM00481">
    <property type="entry name" value="POLIIIAc"/>
    <property type="match status" value="1"/>
</dbReference>
<keyword evidence="9" id="KW-0548">Nucleotidyltransferase</keyword>
<dbReference type="Pfam" id="PF14791">
    <property type="entry name" value="DNA_pol_B_thumb"/>
    <property type="match status" value="1"/>
</dbReference>
<dbReference type="Pfam" id="PF14792">
    <property type="entry name" value="DNA_pol_B_palm"/>
    <property type="match status" value="1"/>
</dbReference>
<feature type="domain" description="DNA-directed DNA polymerase X" evidence="24">
    <location>
        <begin position="3"/>
        <end position="320"/>
    </location>
</feature>
<gene>
    <name evidence="25" type="ORF">GSUB_09305</name>
</gene>
<dbReference type="Pfam" id="PF14716">
    <property type="entry name" value="HHH_8"/>
    <property type="match status" value="1"/>
</dbReference>
<evidence type="ECO:0000256" key="5">
    <source>
        <dbReference type="ARBA" id="ARBA00020020"/>
    </source>
</evidence>
<evidence type="ECO:0000256" key="3">
    <source>
        <dbReference type="ARBA" id="ARBA00012417"/>
    </source>
</evidence>
<dbReference type="InterPro" id="IPR029398">
    <property type="entry name" value="PolB_thumb"/>
</dbReference>
<organism evidence="25 26">
    <name type="scientific">Geoalkalibacter subterraneus</name>
    <dbReference type="NCBI Taxonomy" id="483547"/>
    <lineage>
        <taxon>Bacteria</taxon>
        <taxon>Pseudomonadati</taxon>
        <taxon>Thermodesulfobacteriota</taxon>
        <taxon>Desulfuromonadia</taxon>
        <taxon>Desulfuromonadales</taxon>
        <taxon>Geoalkalibacteraceae</taxon>
        <taxon>Geoalkalibacter</taxon>
    </lineage>
</organism>
<evidence type="ECO:0000256" key="19">
    <source>
        <dbReference type="ARBA" id="ARBA00044678"/>
    </source>
</evidence>
<evidence type="ECO:0000256" key="2">
    <source>
        <dbReference type="ARBA" id="ARBA00004496"/>
    </source>
</evidence>
<comment type="catalytic activity">
    <reaction evidence="21">
        <text>DNA(n) + a 2'-deoxyribonucleoside 5'-triphosphate = DNA(n+1) + diphosphate</text>
        <dbReference type="Rhea" id="RHEA:22508"/>
        <dbReference type="Rhea" id="RHEA-COMP:17339"/>
        <dbReference type="Rhea" id="RHEA-COMP:17340"/>
        <dbReference type="ChEBI" id="CHEBI:33019"/>
        <dbReference type="ChEBI" id="CHEBI:61560"/>
        <dbReference type="ChEBI" id="CHEBI:173112"/>
        <dbReference type="EC" id="2.7.7.7"/>
    </reaction>
</comment>
<dbReference type="CDD" id="cd00141">
    <property type="entry name" value="NT_POLXc"/>
    <property type="match status" value="1"/>
</dbReference>
<evidence type="ECO:0000256" key="7">
    <source>
        <dbReference type="ARBA" id="ARBA00022634"/>
    </source>
</evidence>
<feature type="domain" description="Helix-hairpin-helix DNA-binding motif class 1" evidence="22">
    <location>
        <begin position="94"/>
        <end position="113"/>
    </location>
</feature>
<keyword evidence="15" id="KW-0234">DNA repair</keyword>
<evidence type="ECO:0000256" key="13">
    <source>
        <dbReference type="ARBA" id="ARBA00022932"/>
    </source>
</evidence>
<evidence type="ECO:0000256" key="9">
    <source>
        <dbReference type="ARBA" id="ARBA00022695"/>
    </source>
</evidence>
<dbReference type="InterPro" id="IPR050243">
    <property type="entry name" value="PHP_phosphatase"/>
</dbReference>
<evidence type="ECO:0000256" key="15">
    <source>
        <dbReference type="ARBA" id="ARBA00023204"/>
    </source>
</evidence>
<dbReference type="GO" id="GO:0003887">
    <property type="term" value="F:DNA-directed DNA polymerase activity"/>
    <property type="evidence" value="ECO:0007669"/>
    <property type="project" value="UniProtKB-KW"/>
</dbReference>
<evidence type="ECO:0000256" key="8">
    <source>
        <dbReference type="ARBA" id="ARBA00022679"/>
    </source>
</evidence>
<comment type="catalytic activity">
    <reaction evidence="19">
        <text>a 5'-end 2'-deoxyribose-2'-deoxyribonucleotide-DNA = (2E,4S)-4-hydroxypenten-2-al-5-phosphate + a 5'-end 5'-phospho-2'-deoxyribonucleoside-DNA + H(+)</text>
        <dbReference type="Rhea" id="RHEA:76255"/>
        <dbReference type="Rhea" id="RHEA-COMP:13180"/>
        <dbReference type="Rhea" id="RHEA-COMP:18657"/>
        <dbReference type="ChEBI" id="CHEBI:15378"/>
        <dbReference type="ChEBI" id="CHEBI:136412"/>
        <dbReference type="ChEBI" id="CHEBI:195194"/>
        <dbReference type="ChEBI" id="CHEBI:195195"/>
    </reaction>
</comment>
<dbReference type="GO" id="GO:0003677">
    <property type="term" value="F:DNA binding"/>
    <property type="evidence" value="ECO:0007669"/>
    <property type="project" value="InterPro"/>
</dbReference>
<comment type="cofactor">
    <cofactor evidence="1">
        <name>Mg(2+)</name>
        <dbReference type="ChEBI" id="CHEBI:18420"/>
    </cofactor>
</comment>
<evidence type="ECO:0000256" key="10">
    <source>
        <dbReference type="ARBA" id="ARBA00022705"/>
    </source>
</evidence>
<dbReference type="Proteomes" id="UP000035036">
    <property type="component" value="Chromosome"/>
</dbReference>
<dbReference type="Gene3D" id="1.10.150.20">
    <property type="entry name" value="5' to 3' exonuclease, C-terminal subdomain"/>
    <property type="match status" value="1"/>
</dbReference>
<evidence type="ECO:0000256" key="12">
    <source>
        <dbReference type="ARBA" id="ARBA00022843"/>
    </source>
</evidence>
<protein>
    <recommendedName>
        <fullName evidence="5">DNA polymerase beta</fullName>
        <ecNumber evidence="3">2.7.7.7</ecNumber>
        <ecNumber evidence="4">4.2.99.18</ecNumber>
    </recommendedName>
    <alternativeName>
        <fullName evidence="16">5'-deoxyribose-phosphate lyase</fullName>
    </alternativeName>
    <alternativeName>
        <fullName evidence="17">AP lyase</fullName>
    </alternativeName>
</protein>
<feature type="domain" description="Helix-hairpin-helix DNA-binding motif class 1" evidence="22">
    <location>
        <begin position="129"/>
        <end position="148"/>
    </location>
</feature>
<evidence type="ECO:0000256" key="17">
    <source>
        <dbReference type="ARBA" id="ARBA00035726"/>
    </source>
</evidence>
<reference evidence="25 26" key="1">
    <citation type="journal article" date="2015" name="Genome Announc.">
        <title>Genomes of Geoalkalibacter ferrihydriticus Z-0531T and Geoalkalibacter subterraneus Red1T, Two Haloalkaliphilic Metal-Reducing Deltaproteobacteria.</title>
        <authorList>
            <person name="Badalamenti J.P."/>
            <person name="Krajmalnik-Brown R."/>
            <person name="Torres C.I."/>
            <person name="Bond D.R."/>
        </authorList>
    </citation>
    <scope>NUCLEOTIDE SEQUENCE [LARGE SCALE GENOMIC DNA]</scope>
    <source>
        <strain evidence="25 26">Red1</strain>
    </source>
</reference>
<comment type="catalytic activity">
    <reaction evidence="18">
        <text>2'-deoxyribonucleotide-(2'-deoxyribose 5'-phosphate)-2'-deoxyribonucleotide-DNA = a 3'-end 2'-deoxyribonucleotide-(2,3-dehydro-2,3-deoxyribose 5'-phosphate)-DNA + a 5'-end 5'-phospho-2'-deoxyribonucleoside-DNA + H(+)</text>
        <dbReference type="Rhea" id="RHEA:66592"/>
        <dbReference type="Rhea" id="RHEA-COMP:13180"/>
        <dbReference type="Rhea" id="RHEA-COMP:16897"/>
        <dbReference type="Rhea" id="RHEA-COMP:17067"/>
        <dbReference type="ChEBI" id="CHEBI:15378"/>
        <dbReference type="ChEBI" id="CHEBI:136412"/>
        <dbReference type="ChEBI" id="CHEBI:157695"/>
        <dbReference type="ChEBI" id="CHEBI:167181"/>
        <dbReference type="EC" id="4.2.99.18"/>
    </reaction>
</comment>
<evidence type="ECO:0000259" key="23">
    <source>
        <dbReference type="SMART" id="SM00481"/>
    </source>
</evidence>
<evidence type="ECO:0000256" key="21">
    <source>
        <dbReference type="ARBA" id="ARBA00049244"/>
    </source>
</evidence>
<evidence type="ECO:0000256" key="4">
    <source>
        <dbReference type="ARBA" id="ARBA00012720"/>
    </source>
</evidence>
<feature type="domain" description="Helix-hairpin-helix DNA-binding motif class 1" evidence="22">
    <location>
        <begin position="54"/>
        <end position="73"/>
    </location>
</feature>
<dbReference type="PANTHER" id="PTHR36928">
    <property type="entry name" value="PHOSPHATASE YCDX-RELATED"/>
    <property type="match status" value="1"/>
</dbReference>
<dbReference type="AlphaFoldDB" id="A0A0B5FRD8"/>
<accession>A0A0B5FRD8</accession>
<dbReference type="InterPro" id="IPR028207">
    <property type="entry name" value="DNA_pol_B_palm_palm"/>
</dbReference>
<keyword evidence="8" id="KW-0808">Transferase</keyword>
<dbReference type="SMART" id="SM00483">
    <property type="entry name" value="POLXc"/>
    <property type="match status" value="1"/>
</dbReference>
<name>A0A0B5FRD8_9BACT</name>
<dbReference type="SMART" id="SM00278">
    <property type="entry name" value="HhH1"/>
    <property type="match status" value="3"/>
</dbReference>
<keyword evidence="7" id="KW-0237">DNA synthesis</keyword>
<dbReference type="PANTHER" id="PTHR36928:SF1">
    <property type="entry name" value="PHOSPHATASE YCDX-RELATED"/>
    <property type="match status" value="1"/>
</dbReference>
<dbReference type="STRING" id="483547.GSUB_09305"/>
<dbReference type="InterPro" id="IPR022311">
    <property type="entry name" value="PolX-like"/>
</dbReference>
<dbReference type="HOGENOM" id="CLU_017729_1_0_7"/>
<dbReference type="InterPro" id="IPR016195">
    <property type="entry name" value="Pol/histidinol_Pase-like"/>
</dbReference>
<dbReference type="SUPFAM" id="SSF47802">
    <property type="entry name" value="DNA polymerase beta, N-terminal domain-like"/>
    <property type="match status" value="1"/>
</dbReference>
<dbReference type="EC" id="2.7.7.7" evidence="3"/>
<evidence type="ECO:0000256" key="11">
    <source>
        <dbReference type="ARBA" id="ARBA00022763"/>
    </source>
</evidence>
<dbReference type="PIRSF" id="PIRSF005047">
    <property type="entry name" value="UCP005047_YshC"/>
    <property type="match status" value="1"/>
</dbReference>
<keyword evidence="12" id="KW-0832">Ubl conjugation</keyword>
<sequence>MPIQNTDISRIFNHIADLLEISGANAFRVRAYRNAARTVEDQSRSIVKMLEDGEDLAELPDIGKDLAEKIAEIAETGTLEMLDELEQKVPGELSKLLEIQQLGPKRVATLYHELGIESLEDLKKAAEDEKIRELEGFGKKTEQKILKELKRVQDSAKRTKLADAEQIVIPLCEYLQKIDGVKQVTIAGSYRRRRETVGDLDILVTCKKDSTVMERFTGYEDVTEVIAQGKTKSSIRLRSGLQVDLRVVPEVSYGAALYYFTGSKAHNVAVRKIAVKKNLKMNEYGVFKGKEDDEERVAGSDEEEVFASVGLAFIPPELRENRGEIEAAQEGCLPVLIDRSDIRGELHAHTHATDGRASLQEMVEAARSLGYSYLAITEHSQAVTVAKGLNRKRLEKQIEEIEKLTNEYGGFRILKGIEVDILKDGSLDLPDEVLAKLDFTICSVHSHFNLSADKQTERILRAMDNPYFNILGHPSGRLINEREAYPLNMEKIMKGAKERGVILELNAHPDRLDLNDHHCRMAKEMGIKIAINTDAHSTDGLNNMKYGIYQARRGWLSKDDVINTRRVAELLKFFKR</sequence>
<dbReference type="GO" id="GO:0006281">
    <property type="term" value="P:DNA repair"/>
    <property type="evidence" value="ECO:0007669"/>
    <property type="project" value="UniProtKB-KW"/>
</dbReference>
<dbReference type="FunFam" id="3.20.20.140:FF:000047">
    <property type="entry name" value="PHP domain-containing protein"/>
    <property type="match status" value="1"/>
</dbReference>
<dbReference type="Pfam" id="PF14520">
    <property type="entry name" value="HHH_5"/>
    <property type="match status" value="1"/>
</dbReference>
<dbReference type="InterPro" id="IPR010996">
    <property type="entry name" value="HHH_MUS81"/>
</dbReference>
<dbReference type="EC" id="4.2.99.18" evidence="4"/>
<evidence type="ECO:0000256" key="18">
    <source>
        <dbReference type="ARBA" id="ARBA00044632"/>
    </source>
</evidence>
<evidence type="ECO:0000256" key="20">
    <source>
        <dbReference type="ARBA" id="ARBA00045548"/>
    </source>
</evidence>
<dbReference type="InterPro" id="IPR043519">
    <property type="entry name" value="NT_sf"/>
</dbReference>
<keyword evidence="13" id="KW-0239">DNA-directed DNA polymerase</keyword>
<evidence type="ECO:0000256" key="1">
    <source>
        <dbReference type="ARBA" id="ARBA00001946"/>
    </source>
</evidence>
<dbReference type="CDD" id="cd07436">
    <property type="entry name" value="PHP_PolX"/>
    <property type="match status" value="1"/>
</dbReference>
<dbReference type="InterPro" id="IPR037160">
    <property type="entry name" value="DNA_Pol_thumb_sf"/>
</dbReference>
<keyword evidence="10" id="KW-0235">DNA replication</keyword>
<evidence type="ECO:0000256" key="6">
    <source>
        <dbReference type="ARBA" id="ARBA00022481"/>
    </source>
</evidence>
<dbReference type="InterPro" id="IPR027421">
    <property type="entry name" value="DNA_pol_lamdba_lyase_dom_sf"/>
</dbReference>
<comment type="function">
    <text evidence="20">Repair polymerase that plays a key role in base-excision repair. During this process, the damaged base is excised by specific DNA glycosylases, the DNA backbone is nicked at the abasic site by an apurinic/apyrimidic (AP) endonuclease, and POLB removes 5'-deoxyribose-phosphate from the preincised AP site acting as a 5'-deoxyribose-phosphate lyase (5'-dRP lyase); through its DNA polymerase activity, it adds one nucleotide to the 3' end of the arising single-nucleotide gap. Conducts 'gap-filling' DNA synthesis in a stepwise distributive fashion rather than in a processive fashion as for other DNA polymerases. It is also able to cleave sugar-phosphate bonds 3' to an intact AP site, acting as an AP lyase.</text>
</comment>
<dbReference type="EMBL" id="CP010311">
    <property type="protein sequence ID" value="AJF06695.1"/>
    <property type="molecule type" value="Genomic_DNA"/>
</dbReference>
<dbReference type="InterPro" id="IPR003583">
    <property type="entry name" value="Hlx-hairpin-Hlx_DNA-bd_motif"/>
</dbReference>
<dbReference type="RefSeq" id="WP_040200425.1">
    <property type="nucleotide sequence ID" value="NZ_CP010311.1"/>
</dbReference>
<evidence type="ECO:0000259" key="24">
    <source>
        <dbReference type="SMART" id="SM00483"/>
    </source>
</evidence>
<dbReference type="OrthoDB" id="9808747at2"/>
<dbReference type="InterPro" id="IPR002054">
    <property type="entry name" value="DNA-dir_DNA_pol_X"/>
</dbReference>
<dbReference type="Pfam" id="PF02811">
    <property type="entry name" value="PHP"/>
    <property type="match status" value="1"/>
</dbReference>
<proteinExistence type="predicted"/>
<dbReference type="GO" id="GO:0042578">
    <property type="term" value="F:phosphoric ester hydrolase activity"/>
    <property type="evidence" value="ECO:0007669"/>
    <property type="project" value="TreeGrafter"/>
</dbReference>
<dbReference type="SUPFAM" id="SSF158702">
    <property type="entry name" value="Sec63 N-terminal domain-like"/>
    <property type="match status" value="1"/>
</dbReference>
<dbReference type="GO" id="GO:0140078">
    <property type="term" value="F:class I DNA-(apurinic or apyrimidinic site) endonuclease activity"/>
    <property type="evidence" value="ECO:0007669"/>
    <property type="project" value="UniProtKB-EC"/>
</dbReference>
<feature type="domain" description="Polymerase/histidinol phosphatase N-terminal" evidence="23">
    <location>
        <begin position="344"/>
        <end position="423"/>
    </location>
</feature>
<dbReference type="Gene3D" id="1.10.150.110">
    <property type="entry name" value="DNA polymerase beta, N-terminal domain-like"/>
    <property type="match status" value="1"/>
</dbReference>
<keyword evidence="26" id="KW-1185">Reference proteome</keyword>